<dbReference type="Proteomes" id="UP000034854">
    <property type="component" value="Unassembled WGS sequence"/>
</dbReference>
<accession>A0A0G0UI01</accession>
<gene>
    <name evidence="3" type="ORF">UU34_C0007G0019</name>
</gene>
<dbReference type="GO" id="GO:0045259">
    <property type="term" value="C:proton-transporting ATP synthase complex"/>
    <property type="evidence" value="ECO:0007669"/>
    <property type="project" value="UniProtKB-KW"/>
</dbReference>
<protein>
    <recommendedName>
        <fullName evidence="2">ATP synthase F1 complex delta/epsilon subunit N-terminal domain-containing protein</fullName>
    </recommendedName>
</protein>
<dbReference type="Pfam" id="PF02823">
    <property type="entry name" value="ATP-synt_DE_N"/>
    <property type="match status" value="1"/>
</dbReference>
<dbReference type="InterPro" id="IPR036771">
    <property type="entry name" value="ATPsynth_dsu/esu_N"/>
</dbReference>
<keyword evidence="1" id="KW-0139">CF(1)</keyword>
<evidence type="ECO:0000259" key="2">
    <source>
        <dbReference type="Pfam" id="PF02823"/>
    </source>
</evidence>
<comment type="caution">
    <text evidence="3">The sequence shown here is derived from an EMBL/GenBank/DDBJ whole genome shotgun (WGS) entry which is preliminary data.</text>
</comment>
<evidence type="ECO:0000256" key="1">
    <source>
        <dbReference type="ARBA" id="ARBA00023196"/>
    </source>
</evidence>
<dbReference type="EMBL" id="LCAG01000007">
    <property type="protein sequence ID" value="KKR87116.1"/>
    <property type="molecule type" value="Genomic_DNA"/>
</dbReference>
<reference evidence="3 4" key="1">
    <citation type="journal article" date="2015" name="Nature">
        <title>rRNA introns, odd ribosomes, and small enigmatic genomes across a large radiation of phyla.</title>
        <authorList>
            <person name="Brown C.T."/>
            <person name="Hug L.A."/>
            <person name="Thomas B.C."/>
            <person name="Sharon I."/>
            <person name="Castelle C.J."/>
            <person name="Singh A."/>
            <person name="Wilkins M.J."/>
            <person name="Williams K.H."/>
            <person name="Banfield J.F."/>
        </authorList>
    </citation>
    <scope>NUCLEOTIDE SEQUENCE [LARGE SCALE GENOMIC DNA]</scope>
</reference>
<organism evidence="3 4">
    <name type="scientific">Candidatus Curtissbacteria bacterium GW2011_GWA1_41_11</name>
    <dbReference type="NCBI Taxonomy" id="1618409"/>
    <lineage>
        <taxon>Bacteria</taxon>
        <taxon>Candidatus Curtissiibacteriota</taxon>
    </lineage>
</organism>
<proteinExistence type="predicted"/>
<dbReference type="Gene3D" id="2.60.15.10">
    <property type="entry name" value="F0F1 ATP synthase delta/epsilon subunit, N-terminal"/>
    <property type="match status" value="1"/>
</dbReference>
<keyword evidence="1" id="KW-0066">ATP synthesis</keyword>
<dbReference type="AlphaFoldDB" id="A0A0G0UI01"/>
<feature type="domain" description="ATP synthase F1 complex delta/epsilon subunit N-terminal" evidence="2">
    <location>
        <begin position="11"/>
        <end position="87"/>
    </location>
</feature>
<evidence type="ECO:0000313" key="3">
    <source>
        <dbReference type="EMBL" id="KKR87116.1"/>
    </source>
</evidence>
<dbReference type="SUPFAM" id="SSF51344">
    <property type="entry name" value="Epsilon subunit of F1F0-ATP synthase N-terminal domain"/>
    <property type="match status" value="1"/>
</dbReference>
<name>A0A0G0UI01_9BACT</name>
<dbReference type="GO" id="GO:0015986">
    <property type="term" value="P:proton motive force-driven ATP synthesis"/>
    <property type="evidence" value="ECO:0007669"/>
    <property type="project" value="InterPro"/>
</dbReference>
<sequence>MTDENSPLLLVKIISPKETIFDGQATSVSSTNFLGKFDILPEHANFITMVKSVPIEVRVPGEKGPRSFTFPLAIIYNIKNKVSIFTDIQGNLY</sequence>
<evidence type="ECO:0000313" key="4">
    <source>
        <dbReference type="Proteomes" id="UP000034854"/>
    </source>
</evidence>
<dbReference type="InterPro" id="IPR020546">
    <property type="entry name" value="ATP_synth_F1_dsu/esu_N"/>
</dbReference>